<gene>
    <name evidence="1" type="ORF">CARN2_1103</name>
</gene>
<sequence>MQFADPAMRARLFAGMWQTLKPGGILLLQGYTPKQLDYRTGGPGKLEHLYTTPMLRELLPQADWLLLREHEDTLHEGPGHAGISALIDAVARKPA</sequence>
<evidence type="ECO:0000313" key="1">
    <source>
        <dbReference type="EMBL" id="CBH96113.1"/>
    </source>
</evidence>
<dbReference type="EMBL" id="CABM01000020">
    <property type="protein sequence ID" value="CBH96113.1"/>
    <property type="molecule type" value="Genomic_DNA"/>
</dbReference>
<dbReference type="InterPro" id="IPR029063">
    <property type="entry name" value="SAM-dependent_MTases_sf"/>
</dbReference>
<comment type="caution">
    <text evidence="1">The sequence shown here is derived from an EMBL/GenBank/DDBJ whole genome shotgun (WGS) entry which is preliminary data.</text>
</comment>
<dbReference type="SUPFAM" id="SSF53335">
    <property type="entry name" value="S-adenosyl-L-methionine-dependent methyltransferases"/>
    <property type="match status" value="1"/>
</dbReference>
<dbReference type="GO" id="GO:0032259">
    <property type="term" value="P:methylation"/>
    <property type="evidence" value="ECO:0007669"/>
    <property type="project" value="UniProtKB-KW"/>
</dbReference>
<dbReference type="AlphaFoldDB" id="E6PMG1"/>
<protein>
    <submittedName>
        <fullName evidence="1">Putative S-adenosyl-L-methionine-dependent methyltransferase</fullName>
    </submittedName>
</protein>
<keyword evidence="1" id="KW-0808">Transferase</keyword>
<proteinExistence type="predicted"/>
<dbReference type="Gene3D" id="3.40.50.150">
    <property type="entry name" value="Vaccinia Virus protein VP39"/>
    <property type="match status" value="1"/>
</dbReference>
<accession>E6PMG1</accession>
<name>E6PMG1_9ZZZZ</name>
<keyword evidence="1" id="KW-0489">Methyltransferase</keyword>
<dbReference type="GO" id="GO:0008168">
    <property type="term" value="F:methyltransferase activity"/>
    <property type="evidence" value="ECO:0007669"/>
    <property type="project" value="UniProtKB-KW"/>
</dbReference>
<reference evidence="1" key="1">
    <citation type="submission" date="2009-10" db="EMBL/GenBank/DDBJ databases">
        <title>Diversity of trophic interactions inside an arsenic-rich microbial ecosystem.</title>
        <authorList>
            <person name="Bertin P.N."/>
            <person name="Heinrich-Salmeron A."/>
            <person name="Pelletier E."/>
            <person name="Goulhen-Chollet F."/>
            <person name="Arsene-Ploetze F."/>
            <person name="Gallien S."/>
            <person name="Calteau A."/>
            <person name="Vallenet D."/>
            <person name="Casiot C."/>
            <person name="Chane-Woon-Ming B."/>
            <person name="Giloteaux L."/>
            <person name="Barakat M."/>
            <person name="Bonnefoy V."/>
            <person name="Bruneel O."/>
            <person name="Chandler M."/>
            <person name="Cleiss J."/>
            <person name="Duran R."/>
            <person name="Elbaz-Poulichet F."/>
            <person name="Fonknechten N."/>
            <person name="Lauga B."/>
            <person name="Mornico D."/>
            <person name="Ortet P."/>
            <person name="Schaeffer C."/>
            <person name="Siguier P."/>
            <person name="Alexander Thil Smith A."/>
            <person name="Van Dorsselaer A."/>
            <person name="Weissenbach J."/>
            <person name="Medigue C."/>
            <person name="Le Paslier D."/>
        </authorList>
    </citation>
    <scope>NUCLEOTIDE SEQUENCE</scope>
</reference>
<organism evidence="1">
    <name type="scientific">mine drainage metagenome</name>
    <dbReference type="NCBI Taxonomy" id="410659"/>
    <lineage>
        <taxon>unclassified sequences</taxon>
        <taxon>metagenomes</taxon>
        <taxon>ecological metagenomes</taxon>
    </lineage>
</organism>